<dbReference type="Pfam" id="PF05721">
    <property type="entry name" value="PhyH"/>
    <property type="match status" value="1"/>
</dbReference>
<dbReference type="SUPFAM" id="SSF51197">
    <property type="entry name" value="Clavaminate synthase-like"/>
    <property type="match status" value="1"/>
</dbReference>
<evidence type="ECO:0008006" key="2">
    <source>
        <dbReference type="Google" id="ProtNLM"/>
    </source>
</evidence>
<dbReference type="AlphaFoldDB" id="A0A381UF00"/>
<organism evidence="1">
    <name type="scientific">marine metagenome</name>
    <dbReference type="NCBI Taxonomy" id="408172"/>
    <lineage>
        <taxon>unclassified sequences</taxon>
        <taxon>metagenomes</taxon>
        <taxon>ecological metagenomes</taxon>
    </lineage>
</organism>
<dbReference type="PANTHER" id="PTHR20883:SF48">
    <property type="entry name" value="ECTOINE DIOXYGENASE"/>
    <property type="match status" value="1"/>
</dbReference>
<dbReference type="GO" id="GO:0016491">
    <property type="term" value="F:oxidoreductase activity"/>
    <property type="evidence" value="ECO:0007669"/>
    <property type="project" value="UniProtKB-ARBA"/>
</dbReference>
<dbReference type="Gene3D" id="2.60.120.620">
    <property type="entry name" value="q2cbj1_9rhob like domain"/>
    <property type="match status" value="1"/>
</dbReference>
<name>A0A381UF00_9ZZZZ</name>
<protein>
    <recommendedName>
        <fullName evidence="2">Phytanoyl-CoA dioxygenase</fullName>
    </recommendedName>
</protein>
<dbReference type="InterPro" id="IPR008775">
    <property type="entry name" value="Phytyl_CoA_dOase-like"/>
</dbReference>
<sequence length="307" mass="33924">MSYSNRGQPTATRDLQCARADMDDFGYCLLEGALCPDQLIAIRARLFEQKEAEEQLGVEYHGKDKKQLIKFLLNKGKVFRDLLLHPALHELLRHVLGTTYQLSSYHAHFAHPGSEVAFHTDQFWMPPPVGSTNTALVKPGSITRVDHRGRRLGDGEAPSSSAIAPAFVCNAMWMLDDFSEENGATIIVPGSHLSGQQPDPTIDANADWVSATGPAGTVAIFEGRVWHSTGINRSDRPRIGLTTNFCAPQFRQQENFMLGTSPEVLAEASEELLALIGFKPWQGYGGYEGHYDRVKRGEYALGELTPK</sequence>
<accession>A0A381UF00</accession>
<gene>
    <name evidence="1" type="ORF">METZ01_LOCUS79636</name>
</gene>
<evidence type="ECO:0000313" key="1">
    <source>
        <dbReference type="EMBL" id="SVA26782.1"/>
    </source>
</evidence>
<reference evidence="1" key="1">
    <citation type="submission" date="2018-05" db="EMBL/GenBank/DDBJ databases">
        <authorList>
            <person name="Lanie J.A."/>
            <person name="Ng W.-L."/>
            <person name="Kazmierczak K.M."/>
            <person name="Andrzejewski T.M."/>
            <person name="Davidsen T.M."/>
            <person name="Wayne K.J."/>
            <person name="Tettelin H."/>
            <person name="Glass J.I."/>
            <person name="Rusch D."/>
            <person name="Podicherti R."/>
            <person name="Tsui H.-C.T."/>
            <person name="Winkler M.E."/>
        </authorList>
    </citation>
    <scope>NUCLEOTIDE SEQUENCE</scope>
</reference>
<dbReference type="EMBL" id="UINC01006313">
    <property type="protein sequence ID" value="SVA26782.1"/>
    <property type="molecule type" value="Genomic_DNA"/>
</dbReference>
<proteinExistence type="predicted"/>
<dbReference type="PANTHER" id="PTHR20883">
    <property type="entry name" value="PHYTANOYL-COA DIOXYGENASE DOMAIN CONTAINING 1"/>
    <property type="match status" value="1"/>
</dbReference>
<dbReference type="GO" id="GO:0046872">
    <property type="term" value="F:metal ion binding"/>
    <property type="evidence" value="ECO:0007669"/>
    <property type="project" value="UniProtKB-ARBA"/>
</dbReference>